<dbReference type="eggNOG" id="ENOG5032JHI">
    <property type="taxonomic scope" value="Bacteria"/>
</dbReference>
<name>H0QWA9_9ACTN</name>
<keyword evidence="1 2" id="KW-0732">Signal</keyword>
<feature type="signal peptide" evidence="2">
    <location>
        <begin position="1"/>
        <end position="21"/>
    </location>
</feature>
<dbReference type="InterPro" id="IPR015286">
    <property type="entry name" value="Porin_fam_mycobact-type"/>
</dbReference>
<keyword evidence="4" id="KW-1185">Reference proteome</keyword>
<dbReference type="Proteomes" id="UP000035034">
    <property type="component" value="Unassembled WGS sequence"/>
</dbReference>
<gene>
    <name evidence="3" type="ORF">GOEFS_019_00230</name>
</gene>
<evidence type="ECO:0000256" key="1">
    <source>
        <dbReference type="ARBA" id="ARBA00022729"/>
    </source>
</evidence>
<protein>
    <recommendedName>
        <fullName evidence="5">MspA family protein</fullName>
    </recommendedName>
</protein>
<evidence type="ECO:0000256" key="2">
    <source>
        <dbReference type="SAM" id="SignalP"/>
    </source>
</evidence>
<comment type="caution">
    <text evidence="3">The sequence shown here is derived from an EMBL/GenBank/DDBJ whole genome shotgun (WGS) entry which is preliminary data.</text>
</comment>
<dbReference type="AlphaFoldDB" id="H0QWA9"/>
<evidence type="ECO:0000313" key="4">
    <source>
        <dbReference type="Proteomes" id="UP000035034"/>
    </source>
</evidence>
<accession>H0QWA9</accession>
<evidence type="ECO:0008006" key="5">
    <source>
        <dbReference type="Google" id="ProtNLM"/>
    </source>
</evidence>
<dbReference type="InterPro" id="IPR036435">
    <property type="entry name" value="Leukocidin/porin_MspA_sf"/>
</dbReference>
<feature type="chain" id="PRO_5039711834" description="MspA family protein" evidence="2">
    <location>
        <begin position="22"/>
        <end position="207"/>
    </location>
</feature>
<dbReference type="STRING" id="1077974.GOEFS_019_00230"/>
<proteinExistence type="predicted"/>
<organism evidence="3 4">
    <name type="scientific">Gordonia effusa NBRC 100432</name>
    <dbReference type="NCBI Taxonomy" id="1077974"/>
    <lineage>
        <taxon>Bacteria</taxon>
        <taxon>Bacillati</taxon>
        <taxon>Actinomycetota</taxon>
        <taxon>Actinomycetes</taxon>
        <taxon>Mycobacteriales</taxon>
        <taxon>Gordoniaceae</taxon>
        <taxon>Gordonia</taxon>
    </lineage>
</organism>
<dbReference type="Pfam" id="PF09203">
    <property type="entry name" value="MspA"/>
    <property type="match status" value="1"/>
</dbReference>
<reference evidence="3 4" key="1">
    <citation type="submission" date="2011-12" db="EMBL/GenBank/DDBJ databases">
        <title>Whole genome shotgun sequence of Gordonia effusa NBRC 100432.</title>
        <authorList>
            <person name="Yoshida I."/>
            <person name="Takarada H."/>
            <person name="Hosoyama A."/>
            <person name="Tsuchikane K."/>
            <person name="Katsumata H."/>
            <person name="Yamazaki S."/>
            <person name="Fujita N."/>
        </authorList>
    </citation>
    <scope>NUCLEOTIDE SEQUENCE [LARGE SCALE GENOMIC DNA]</scope>
    <source>
        <strain evidence="3 4">NBRC 100432</strain>
    </source>
</reference>
<dbReference type="RefSeq" id="WP_007316448.1">
    <property type="nucleotide sequence ID" value="NZ_BAEH01000019.1"/>
</dbReference>
<sequence>MKISKLGLRRASAAAAVAAVAAVGLSSMGAGGAAAGKLPNGFKKVTGIDGQVVQTWRTGEYAFAQQSEAHNGAGRSARVSGTYTSKISKGGGNVEVGYLVGCQVNLGSLDAGISISATPSVGASLSLPLSPGEIKKVAVTDKDFKNNLVSLQLSGVEIDVQGCGGYAQARSYVKVLAAEGYNTDEGTVNGEGGAVQSTLYGKPFSLG</sequence>
<evidence type="ECO:0000313" key="3">
    <source>
        <dbReference type="EMBL" id="GAB17110.1"/>
    </source>
</evidence>
<dbReference type="SUPFAM" id="SSF56959">
    <property type="entry name" value="Leukocidin-like"/>
    <property type="match status" value="1"/>
</dbReference>
<dbReference type="EMBL" id="BAEH01000019">
    <property type="protein sequence ID" value="GAB17110.1"/>
    <property type="molecule type" value="Genomic_DNA"/>
</dbReference>
<dbReference type="OrthoDB" id="4540215at2"/>
<dbReference type="Gene3D" id="2.60.40.1650">
    <property type="entry name" value="Porin MspA (Ig-like beta-sandwich domain)"/>
    <property type="match status" value="1"/>
</dbReference>